<sequence>MSLMEQTPCLCWQDWECQSFWSTSSRAGFNQLLLGLQLMIESDLGRYCTCVCKVTIYKQLTEYLISAKELTILDKGVEHLSNILQALRNAGSRV</sequence>
<protein>
    <submittedName>
        <fullName evidence="2">Uncharacterized protein</fullName>
    </submittedName>
</protein>
<reference evidence="2" key="1">
    <citation type="submission" date="2022-11" db="UniProtKB">
        <authorList>
            <consortium name="WormBaseParasite"/>
        </authorList>
    </citation>
    <scope>IDENTIFICATION</scope>
</reference>
<keyword evidence="1" id="KW-1185">Reference proteome</keyword>
<evidence type="ECO:0000313" key="1">
    <source>
        <dbReference type="Proteomes" id="UP000887565"/>
    </source>
</evidence>
<dbReference type="AlphaFoldDB" id="A0A915I4E8"/>
<dbReference type="WBParaSite" id="nRc.2.0.1.t08626-RA">
    <property type="protein sequence ID" value="nRc.2.0.1.t08626-RA"/>
    <property type="gene ID" value="nRc.2.0.1.g08626"/>
</dbReference>
<proteinExistence type="predicted"/>
<dbReference type="Proteomes" id="UP000887565">
    <property type="component" value="Unplaced"/>
</dbReference>
<name>A0A915I4E8_ROMCU</name>
<organism evidence="1 2">
    <name type="scientific">Romanomermis culicivorax</name>
    <name type="common">Nematode worm</name>
    <dbReference type="NCBI Taxonomy" id="13658"/>
    <lineage>
        <taxon>Eukaryota</taxon>
        <taxon>Metazoa</taxon>
        <taxon>Ecdysozoa</taxon>
        <taxon>Nematoda</taxon>
        <taxon>Enoplea</taxon>
        <taxon>Dorylaimia</taxon>
        <taxon>Mermithida</taxon>
        <taxon>Mermithoidea</taxon>
        <taxon>Mermithidae</taxon>
        <taxon>Romanomermis</taxon>
    </lineage>
</organism>
<evidence type="ECO:0000313" key="2">
    <source>
        <dbReference type="WBParaSite" id="nRc.2.0.1.t08626-RA"/>
    </source>
</evidence>
<accession>A0A915I4E8</accession>